<evidence type="ECO:0000256" key="5">
    <source>
        <dbReference type="ARBA" id="ARBA00023270"/>
    </source>
</evidence>
<dbReference type="EMBL" id="MWPV01000002">
    <property type="protein sequence ID" value="OUL58102.1"/>
    <property type="molecule type" value="Genomic_DNA"/>
</dbReference>
<dbReference type="GO" id="GO:0005737">
    <property type="term" value="C:cytoplasm"/>
    <property type="evidence" value="ECO:0007669"/>
    <property type="project" value="InterPro"/>
</dbReference>
<dbReference type="CDD" id="cd00959">
    <property type="entry name" value="DeoC"/>
    <property type="match status" value="1"/>
</dbReference>
<dbReference type="OrthoDB" id="6579831at2"/>
<gene>
    <name evidence="8" type="ORF">B1199_07035</name>
</gene>
<dbReference type="NCBIfam" id="TIGR00126">
    <property type="entry name" value="deoC"/>
    <property type="match status" value="1"/>
</dbReference>
<comment type="caution">
    <text evidence="8">The sequence shown here is derived from an EMBL/GenBank/DDBJ whole genome shotgun (WGS) entry which is preliminary data.</text>
</comment>
<protein>
    <recommendedName>
        <fullName evidence="3 7">Deoxyribose-phosphate aldolase</fullName>
        <ecNumber evidence="3 7">4.1.2.4</ecNumber>
    </recommendedName>
</protein>
<evidence type="ECO:0000313" key="9">
    <source>
        <dbReference type="Proteomes" id="UP000194841"/>
    </source>
</evidence>
<dbReference type="InterPro" id="IPR013785">
    <property type="entry name" value="Aldolase_TIM"/>
</dbReference>
<dbReference type="AlphaFoldDB" id="A0A244CR70"/>
<dbReference type="Pfam" id="PF01791">
    <property type="entry name" value="DeoC"/>
    <property type="match status" value="1"/>
</dbReference>
<dbReference type="GO" id="GO:0009264">
    <property type="term" value="P:deoxyribonucleotide catabolic process"/>
    <property type="evidence" value="ECO:0007669"/>
    <property type="project" value="UniProtKB-UniRule"/>
</dbReference>
<keyword evidence="5" id="KW-0704">Schiff base</keyword>
<evidence type="ECO:0000256" key="7">
    <source>
        <dbReference type="NCBIfam" id="TIGR00126"/>
    </source>
</evidence>
<evidence type="ECO:0000256" key="3">
    <source>
        <dbReference type="ARBA" id="ARBA00012515"/>
    </source>
</evidence>
<evidence type="ECO:0000256" key="2">
    <source>
        <dbReference type="ARBA" id="ARBA00009473"/>
    </source>
</evidence>
<dbReference type="SUPFAM" id="SSF51569">
    <property type="entry name" value="Aldolase"/>
    <property type="match status" value="1"/>
</dbReference>
<dbReference type="InterPro" id="IPR011343">
    <property type="entry name" value="DeoC"/>
</dbReference>
<comment type="similarity">
    <text evidence="2">Belongs to the DeoC/FbaB aldolase family. DeoC type 2 subfamily.</text>
</comment>
<dbReference type="RefSeq" id="WP_086743408.1">
    <property type="nucleotide sequence ID" value="NZ_MWPV01000002.1"/>
</dbReference>
<dbReference type="InterPro" id="IPR002915">
    <property type="entry name" value="DeoC/FbaB/LacD_aldolase"/>
</dbReference>
<dbReference type="SMART" id="SM01133">
    <property type="entry name" value="DeoC"/>
    <property type="match status" value="1"/>
</dbReference>
<sequence>MKQYDYAKQALQLIDLTSLNDSDTEQNIIELCHQAHTNGLHVAALCVYPQFISLAKTTLAQLALSQVLIATVVNFPSGNDPLDMVIAQTKQALDNGADEIDCVMPYQALMNGDEEKVLTLIQAVKNECGQRTLKVIIESGLLADETLIKRASELAIEAGADFIKTSTGKVPVNATLLAASVMLNVIKQSNQSVGFKAAGGVKTLEQACEYLNLATEIMGPQWINPEHFRFGASGLLHNLQLVLTERAPEITQTPAADY</sequence>
<dbReference type="PIRSF" id="PIRSF001357">
    <property type="entry name" value="DeoC"/>
    <property type="match status" value="1"/>
</dbReference>
<dbReference type="Gene3D" id="3.20.20.70">
    <property type="entry name" value="Aldolase class I"/>
    <property type="match status" value="1"/>
</dbReference>
<name>A0A244CR70_PSEDV</name>
<evidence type="ECO:0000256" key="4">
    <source>
        <dbReference type="ARBA" id="ARBA00023239"/>
    </source>
</evidence>
<keyword evidence="9" id="KW-1185">Reference proteome</keyword>
<dbReference type="Proteomes" id="UP000194841">
    <property type="component" value="Unassembled WGS sequence"/>
</dbReference>
<comment type="pathway">
    <text evidence="1">Carbohydrate degradation; 2-deoxy-D-ribose 1-phosphate degradation; D-glyceraldehyde 3-phosphate and acetaldehyde from 2-deoxy-alpha-D-ribose 1-phosphate: step 2/2.</text>
</comment>
<dbReference type="PANTHER" id="PTHR10889:SF3">
    <property type="entry name" value="DEOXYRIBOSE-PHOSPHATE ALDOLASE"/>
    <property type="match status" value="1"/>
</dbReference>
<keyword evidence="4" id="KW-0456">Lyase</keyword>
<dbReference type="EC" id="4.1.2.4" evidence="3 7"/>
<dbReference type="GO" id="GO:0004139">
    <property type="term" value="F:deoxyribose-phosphate aldolase activity"/>
    <property type="evidence" value="ECO:0007669"/>
    <property type="project" value="UniProtKB-UniRule"/>
</dbReference>
<proteinExistence type="inferred from homology"/>
<dbReference type="PANTHER" id="PTHR10889">
    <property type="entry name" value="DEOXYRIBOSE-PHOSPHATE ALDOLASE"/>
    <property type="match status" value="1"/>
</dbReference>
<accession>A0A244CR70</accession>
<dbReference type="GO" id="GO:0016052">
    <property type="term" value="P:carbohydrate catabolic process"/>
    <property type="evidence" value="ECO:0007669"/>
    <property type="project" value="TreeGrafter"/>
</dbReference>
<evidence type="ECO:0000256" key="6">
    <source>
        <dbReference type="ARBA" id="ARBA00048791"/>
    </source>
</evidence>
<reference evidence="8 9" key="1">
    <citation type="submission" date="2017-02" db="EMBL/GenBank/DDBJ databases">
        <title>Pseudoalteromonas ulvae TC14 Genome.</title>
        <authorList>
            <person name="Molmeret M."/>
        </authorList>
    </citation>
    <scope>NUCLEOTIDE SEQUENCE [LARGE SCALE GENOMIC DNA]</scope>
    <source>
        <strain evidence="8">TC14</strain>
    </source>
</reference>
<organism evidence="8 9">
    <name type="scientific">Pseudoalteromonas ulvae</name>
    <dbReference type="NCBI Taxonomy" id="107327"/>
    <lineage>
        <taxon>Bacteria</taxon>
        <taxon>Pseudomonadati</taxon>
        <taxon>Pseudomonadota</taxon>
        <taxon>Gammaproteobacteria</taxon>
        <taxon>Alteromonadales</taxon>
        <taxon>Pseudoalteromonadaceae</taxon>
        <taxon>Pseudoalteromonas</taxon>
    </lineage>
</organism>
<evidence type="ECO:0000313" key="8">
    <source>
        <dbReference type="EMBL" id="OUL58102.1"/>
    </source>
</evidence>
<evidence type="ECO:0000256" key="1">
    <source>
        <dbReference type="ARBA" id="ARBA00004816"/>
    </source>
</evidence>
<comment type="catalytic activity">
    <reaction evidence="6">
        <text>2-deoxy-D-ribose 5-phosphate = D-glyceraldehyde 3-phosphate + acetaldehyde</text>
        <dbReference type="Rhea" id="RHEA:12821"/>
        <dbReference type="ChEBI" id="CHEBI:15343"/>
        <dbReference type="ChEBI" id="CHEBI:59776"/>
        <dbReference type="ChEBI" id="CHEBI:62877"/>
        <dbReference type="EC" id="4.1.2.4"/>
    </reaction>
</comment>